<dbReference type="PANTHER" id="PTHR24148">
    <property type="entry name" value="ANKYRIN REPEAT DOMAIN-CONTAINING PROTEIN 39 HOMOLOG-RELATED"/>
    <property type="match status" value="1"/>
</dbReference>
<dbReference type="EMBL" id="MU001501">
    <property type="protein sequence ID" value="KAF2444491.1"/>
    <property type="molecule type" value="Genomic_DNA"/>
</dbReference>
<accession>A0A9P4PKF4</accession>
<sequence length="136" mass="15463">MRAYQYSTLPSPTHTRLLELQPAEDATAELRCRIHHADIHDANAPLFDAISYTWGGEDFSRTISIDDETNEPSQMSITTNLFDAMSRFRRRVTARYLWADAVCINQKDGAEKSTHIALMTDIYRTAAKVLVWLGQS</sequence>
<evidence type="ECO:0000259" key="1">
    <source>
        <dbReference type="Pfam" id="PF06985"/>
    </source>
</evidence>
<name>A0A9P4PKF4_9PLEO</name>
<keyword evidence="3" id="KW-1185">Reference proteome</keyword>
<gene>
    <name evidence="2" type="ORF">P171DRAFT_322031</name>
</gene>
<reference evidence="2" key="1">
    <citation type="journal article" date="2020" name="Stud. Mycol.">
        <title>101 Dothideomycetes genomes: a test case for predicting lifestyles and emergence of pathogens.</title>
        <authorList>
            <person name="Haridas S."/>
            <person name="Albert R."/>
            <person name="Binder M."/>
            <person name="Bloem J."/>
            <person name="Labutti K."/>
            <person name="Salamov A."/>
            <person name="Andreopoulos B."/>
            <person name="Baker S."/>
            <person name="Barry K."/>
            <person name="Bills G."/>
            <person name="Bluhm B."/>
            <person name="Cannon C."/>
            <person name="Castanera R."/>
            <person name="Culley D."/>
            <person name="Daum C."/>
            <person name="Ezra D."/>
            <person name="Gonzalez J."/>
            <person name="Henrissat B."/>
            <person name="Kuo A."/>
            <person name="Liang C."/>
            <person name="Lipzen A."/>
            <person name="Lutzoni F."/>
            <person name="Magnuson J."/>
            <person name="Mondo S."/>
            <person name="Nolan M."/>
            <person name="Ohm R."/>
            <person name="Pangilinan J."/>
            <person name="Park H.-J."/>
            <person name="Ramirez L."/>
            <person name="Alfaro M."/>
            <person name="Sun H."/>
            <person name="Tritt A."/>
            <person name="Yoshinaga Y."/>
            <person name="Zwiers L.-H."/>
            <person name="Turgeon B."/>
            <person name="Goodwin S."/>
            <person name="Spatafora J."/>
            <person name="Crous P."/>
            <person name="Grigoriev I."/>
        </authorList>
    </citation>
    <scope>NUCLEOTIDE SEQUENCE</scope>
    <source>
        <strain evidence="2">CBS 690.94</strain>
    </source>
</reference>
<proteinExistence type="predicted"/>
<dbReference type="Pfam" id="PF06985">
    <property type="entry name" value="HET"/>
    <property type="match status" value="1"/>
</dbReference>
<feature type="domain" description="Heterokaryon incompatibility" evidence="1">
    <location>
        <begin position="47"/>
        <end position="135"/>
    </location>
</feature>
<evidence type="ECO:0000313" key="2">
    <source>
        <dbReference type="EMBL" id="KAF2444491.1"/>
    </source>
</evidence>
<dbReference type="AlphaFoldDB" id="A0A9P4PKF4"/>
<protein>
    <submittedName>
        <fullName evidence="2">HET-domain-containing protein</fullName>
    </submittedName>
</protein>
<dbReference type="PANTHER" id="PTHR24148:SF80">
    <property type="entry name" value="HETEROKARYON INCOMPATIBILITY DOMAIN-CONTAINING PROTEIN"/>
    <property type="match status" value="1"/>
</dbReference>
<evidence type="ECO:0000313" key="3">
    <source>
        <dbReference type="Proteomes" id="UP000799764"/>
    </source>
</evidence>
<comment type="caution">
    <text evidence="2">The sequence shown here is derived from an EMBL/GenBank/DDBJ whole genome shotgun (WGS) entry which is preliminary data.</text>
</comment>
<dbReference type="InterPro" id="IPR052895">
    <property type="entry name" value="HetReg/Transcr_Mod"/>
</dbReference>
<dbReference type="Proteomes" id="UP000799764">
    <property type="component" value="Unassembled WGS sequence"/>
</dbReference>
<organism evidence="2 3">
    <name type="scientific">Karstenula rhodostoma CBS 690.94</name>
    <dbReference type="NCBI Taxonomy" id="1392251"/>
    <lineage>
        <taxon>Eukaryota</taxon>
        <taxon>Fungi</taxon>
        <taxon>Dikarya</taxon>
        <taxon>Ascomycota</taxon>
        <taxon>Pezizomycotina</taxon>
        <taxon>Dothideomycetes</taxon>
        <taxon>Pleosporomycetidae</taxon>
        <taxon>Pleosporales</taxon>
        <taxon>Massarineae</taxon>
        <taxon>Didymosphaeriaceae</taxon>
        <taxon>Karstenula</taxon>
    </lineage>
</organism>
<dbReference type="OrthoDB" id="2157530at2759"/>
<dbReference type="InterPro" id="IPR010730">
    <property type="entry name" value="HET"/>
</dbReference>
<feature type="non-terminal residue" evidence="2">
    <location>
        <position position="136"/>
    </location>
</feature>